<evidence type="ECO:0000313" key="1">
    <source>
        <dbReference type="EMBL" id="ERN15319.1"/>
    </source>
</evidence>
<protein>
    <submittedName>
        <fullName evidence="1">Uncharacterized protein</fullName>
    </submittedName>
</protein>
<dbReference type="EMBL" id="KI392503">
    <property type="protein sequence ID" value="ERN15319.1"/>
    <property type="molecule type" value="Genomic_DNA"/>
</dbReference>
<accession>U5CYR7</accession>
<sequence>MDTGSSSGGKKEARWILLPKDSNWLGVKHRDGKFETAVYDENSPSKLAIKSFYARDEAFRVCRESWKNHGDALIHAQFASDFNVRMVNKMLVLASCSLHLYLLWHFHALFNAYIIHVYVVGDIALVSMRPSGLMS</sequence>
<reference evidence="2" key="1">
    <citation type="journal article" date="2013" name="Science">
        <title>The Amborella genome and the evolution of flowering plants.</title>
        <authorList>
            <consortium name="Amborella Genome Project"/>
        </authorList>
    </citation>
    <scope>NUCLEOTIDE SEQUENCE [LARGE SCALE GENOMIC DNA]</scope>
</reference>
<proteinExistence type="predicted"/>
<name>U5CYR7_AMBTC</name>
<gene>
    <name evidence="1" type="ORF">AMTR_s00036p00093190</name>
</gene>
<dbReference type="HOGENOM" id="CLU_1888563_0_0_1"/>
<keyword evidence="2" id="KW-1185">Reference proteome</keyword>
<dbReference type="AlphaFoldDB" id="U5CYR7"/>
<dbReference type="Gramene" id="ERN15319">
    <property type="protein sequence ID" value="ERN15319"/>
    <property type="gene ID" value="AMTR_s00036p00093190"/>
</dbReference>
<dbReference type="Proteomes" id="UP000017836">
    <property type="component" value="Unassembled WGS sequence"/>
</dbReference>
<evidence type="ECO:0000313" key="2">
    <source>
        <dbReference type="Proteomes" id="UP000017836"/>
    </source>
</evidence>
<organism evidence="1 2">
    <name type="scientific">Amborella trichopoda</name>
    <dbReference type="NCBI Taxonomy" id="13333"/>
    <lineage>
        <taxon>Eukaryota</taxon>
        <taxon>Viridiplantae</taxon>
        <taxon>Streptophyta</taxon>
        <taxon>Embryophyta</taxon>
        <taxon>Tracheophyta</taxon>
        <taxon>Spermatophyta</taxon>
        <taxon>Magnoliopsida</taxon>
        <taxon>Amborellales</taxon>
        <taxon>Amborellaceae</taxon>
        <taxon>Amborella</taxon>
    </lineage>
</organism>